<sequence length="235" mass="26707">MFPTPLTDSRPFQRGGFFLEAGALDGYYQSNTFFLERDLGWTGLLVEPNPVFFESLLTRHRRAWATDLCLGTKPYPVKTEFWVHTGADPWQSLIAASRSGLLKEHLENYQNGGLDSGSVVEVNCVPAISILSALNVTQIDLFSLDIENAEVPVLQWFPFDRVHVEVLVVEHWTSGDPEDSQAFVRLVESKGFSFYRRDNHDYFFLHQHPRWVLARPGDEGAVDNLAPYEPLIGHK</sequence>
<dbReference type="InterPro" id="IPR053202">
    <property type="entry name" value="EGF_Rcpt_Signaling_Reg"/>
</dbReference>
<evidence type="ECO:0000313" key="3">
    <source>
        <dbReference type="Proteomes" id="UP000283509"/>
    </source>
</evidence>
<evidence type="ECO:0000259" key="1">
    <source>
        <dbReference type="Pfam" id="PF05050"/>
    </source>
</evidence>
<dbReference type="Pfam" id="PF05050">
    <property type="entry name" value="Methyltransf_21"/>
    <property type="match status" value="1"/>
</dbReference>
<proteinExistence type="predicted"/>
<dbReference type="EMBL" id="QCYY01000450">
    <property type="protein sequence ID" value="ROT85051.1"/>
    <property type="molecule type" value="Genomic_DNA"/>
</dbReference>
<accession>A0A423U8Q6</accession>
<dbReference type="GO" id="GO:0031902">
    <property type="term" value="C:late endosome membrane"/>
    <property type="evidence" value="ECO:0007669"/>
    <property type="project" value="TreeGrafter"/>
</dbReference>
<dbReference type="GO" id="GO:0005794">
    <property type="term" value="C:Golgi apparatus"/>
    <property type="evidence" value="ECO:0007669"/>
    <property type="project" value="TreeGrafter"/>
</dbReference>
<dbReference type="Proteomes" id="UP000283509">
    <property type="component" value="Unassembled WGS sequence"/>
</dbReference>
<dbReference type="OrthoDB" id="6338895at2759"/>
<evidence type="ECO:0000313" key="2">
    <source>
        <dbReference type="EMBL" id="ROT85051.1"/>
    </source>
</evidence>
<dbReference type="GO" id="GO:0005789">
    <property type="term" value="C:endoplasmic reticulum membrane"/>
    <property type="evidence" value="ECO:0007669"/>
    <property type="project" value="TreeGrafter"/>
</dbReference>
<dbReference type="PANTHER" id="PTHR34009:SF2">
    <property type="entry name" value="PROTEIN STAR"/>
    <property type="match status" value="1"/>
</dbReference>
<keyword evidence="3" id="KW-1185">Reference proteome</keyword>
<comment type="caution">
    <text evidence="2">The sequence shown here is derived from an EMBL/GenBank/DDBJ whole genome shotgun (WGS) entry which is preliminary data.</text>
</comment>
<dbReference type="InterPro" id="IPR006342">
    <property type="entry name" value="FkbM_mtfrase"/>
</dbReference>
<organism evidence="2 3">
    <name type="scientific">Penaeus vannamei</name>
    <name type="common">Whiteleg shrimp</name>
    <name type="synonym">Litopenaeus vannamei</name>
    <dbReference type="NCBI Taxonomy" id="6689"/>
    <lineage>
        <taxon>Eukaryota</taxon>
        <taxon>Metazoa</taxon>
        <taxon>Ecdysozoa</taxon>
        <taxon>Arthropoda</taxon>
        <taxon>Crustacea</taxon>
        <taxon>Multicrustacea</taxon>
        <taxon>Malacostraca</taxon>
        <taxon>Eumalacostraca</taxon>
        <taxon>Eucarida</taxon>
        <taxon>Decapoda</taxon>
        <taxon>Dendrobranchiata</taxon>
        <taxon>Penaeoidea</taxon>
        <taxon>Penaeidae</taxon>
        <taxon>Penaeus</taxon>
    </lineage>
</organism>
<gene>
    <name evidence="2" type="ORF">C7M84_021454</name>
</gene>
<dbReference type="PANTHER" id="PTHR34009">
    <property type="entry name" value="PROTEIN STAR"/>
    <property type="match status" value="1"/>
</dbReference>
<dbReference type="GO" id="GO:0006888">
    <property type="term" value="P:endoplasmic reticulum to Golgi vesicle-mediated transport"/>
    <property type="evidence" value="ECO:0007669"/>
    <property type="project" value="TreeGrafter"/>
</dbReference>
<dbReference type="AlphaFoldDB" id="A0A423U8Q6"/>
<reference evidence="2 3" key="2">
    <citation type="submission" date="2019-01" db="EMBL/GenBank/DDBJ databases">
        <title>The decoding of complex shrimp genome reveals the adaptation for benthos swimmer, frequently molting mechanism and breeding impact on genome.</title>
        <authorList>
            <person name="Sun Y."/>
            <person name="Gao Y."/>
            <person name="Yu Y."/>
        </authorList>
    </citation>
    <scope>NUCLEOTIDE SEQUENCE [LARGE SCALE GENOMIC DNA]</scope>
    <source>
        <tissue evidence="2">Muscle</tissue>
    </source>
</reference>
<feature type="domain" description="Methyltransferase FkbM" evidence="1">
    <location>
        <begin position="21"/>
        <end position="192"/>
    </location>
</feature>
<dbReference type="GO" id="GO:0005886">
    <property type="term" value="C:plasma membrane"/>
    <property type="evidence" value="ECO:0007669"/>
    <property type="project" value="TreeGrafter"/>
</dbReference>
<dbReference type="InterPro" id="IPR029063">
    <property type="entry name" value="SAM-dependent_MTases_sf"/>
</dbReference>
<dbReference type="Gene3D" id="3.40.50.150">
    <property type="entry name" value="Vaccinia Virus protein VP39"/>
    <property type="match status" value="1"/>
</dbReference>
<dbReference type="SUPFAM" id="SSF53335">
    <property type="entry name" value="S-adenosyl-L-methionine-dependent methyltransferases"/>
    <property type="match status" value="1"/>
</dbReference>
<protein>
    <recommendedName>
        <fullName evidence="1">Methyltransferase FkbM domain-containing protein</fullName>
    </recommendedName>
</protein>
<dbReference type="GO" id="GO:0016197">
    <property type="term" value="P:endosomal transport"/>
    <property type="evidence" value="ECO:0007669"/>
    <property type="project" value="TreeGrafter"/>
</dbReference>
<reference evidence="2 3" key="1">
    <citation type="submission" date="2018-04" db="EMBL/GenBank/DDBJ databases">
        <authorList>
            <person name="Zhang X."/>
            <person name="Yuan J."/>
            <person name="Li F."/>
            <person name="Xiang J."/>
        </authorList>
    </citation>
    <scope>NUCLEOTIDE SEQUENCE [LARGE SCALE GENOMIC DNA]</scope>
    <source>
        <tissue evidence="2">Muscle</tissue>
    </source>
</reference>
<name>A0A423U8Q6_PENVA</name>